<evidence type="ECO:0000313" key="2">
    <source>
        <dbReference type="Proteomes" id="UP001176940"/>
    </source>
</evidence>
<keyword evidence="2" id="KW-1185">Reference proteome</keyword>
<gene>
    <name evidence="1" type="ORF">RIMI_LOCUS3451696</name>
</gene>
<protein>
    <submittedName>
        <fullName evidence="1">Uncharacterized protein</fullName>
    </submittedName>
</protein>
<sequence length="64" mass="7697">MRADVSHLKKCIRNSEIEAMKPAIMKNSVYVPRAATRRIKSCRFHQQRPNFSHLYRQYKCDEEE</sequence>
<reference evidence="1" key="1">
    <citation type="submission" date="2023-07" db="EMBL/GenBank/DDBJ databases">
        <authorList>
            <person name="Stuckert A."/>
        </authorList>
    </citation>
    <scope>NUCLEOTIDE SEQUENCE</scope>
</reference>
<proteinExistence type="predicted"/>
<accession>A0ABN9KYA1</accession>
<evidence type="ECO:0000313" key="1">
    <source>
        <dbReference type="EMBL" id="CAJ0928456.1"/>
    </source>
</evidence>
<comment type="caution">
    <text evidence="1">The sequence shown here is derived from an EMBL/GenBank/DDBJ whole genome shotgun (WGS) entry which is preliminary data.</text>
</comment>
<name>A0ABN9KYA1_9NEOB</name>
<organism evidence="1 2">
    <name type="scientific">Ranitomeya imitator</name>
    <name type="common">mimic poison frog</name>
    <dbReference type="NCBI Taxonomy" id="111125"/>
    <lineage>
        <taxon>Eukaryota</taxon>
        <taxon>Metazoa</taxon>
        <taxon>Chordata</taxon>
        <taxon>Craniata</taxon>
        <taxon>Vertebrata</taxon>
        <taxon>Euteleostomi</taxon>
        <taxon>Amphibia</taxon>
        <taxon>Batrachia</taxon>
        <taxon>Anura</taxon>
        <taxon>Neobatrachia</taxon>
        <taxon>Hyloidea</taxon>
        <taxon>Dendrobatidae</taxon>
        <taxon>Dendrobatinae</taxon>
        <taxon>Ranitomeya</taxon>
    </lineage>
</organism>
<dbReference type="EMBL" id="CAUEEQ010005191">
    <property type="protein sequence ID" value="CAJ0928456.1"/>
    <property type="molecule type" value="Genomic_DNA"/>
</dbReference>
<dbReference type="Proteomes" id="UP001176940">
    <property type="component" value="Unassembled WGS sequence"/>
</dbReference>